<sequence length="144" mass="16254">MNLFPSLVYPFLGSTYYYYSCPFFYLPLLLLLLLLLRSTILVQPNGITVKSKDRRKTGIGPPRLLTLDAVLRTTEPVPALRWLCNSNPSLDVEQSATRTSLSAPIIHQQICLPDIRLGLVRMYPPSSHLSSSMSHFRVAHLVNE</sequence>
<accession>A0A319EBS4</accession>
<dbReference type="AlphaFoldDB" id="A0A319EBS4"/>
<keyword evidence="3" id="KW-1185">Reference proteome</keyword>
<reference evidence="2 3" key="1">
    <citation type="submission" date="2018-02" db="EMBL/GenBank/DDBJ databases">
        <title>The genomes of Aspergillus section Nigri reveals drivers in fungal speciation.</title>
        <authorList>
            <consortium name="DOE Joint Genome Institute"/>
            <person name="Vesth T.C."/>
            <person name="Nybo J."/>
            <person name="Theobald S."/>
            <person name="Brandl J."/>
            <person name="Frisvad J.C."/>
            <person name="Nielsen K.F."/>
            <person name="Lyhne E.K."/>
            <person name="Kogle M.E."/>
            <person name="Kuo A."/>
            <person name="Riley R."/>
            <person name="Clum A."/>
            <person name="Nolan M."/>
            <person name="Lipzen A."/>
            <person name="Salamov A."/>
            <person name="Henrissat B."/>
            <person name="Wiebenga A."/>
            <person name="De vries R.P."/>
            <person name="Grigoriev I.V."/>
            <person name="Mortensen U.H."/>
            <person name="Andersen M.R."/>
            <person name="Baker S.E."/>
        </authorList>
    </citation>
    <scope>NUCLEOTIDE SEQUENCE [LARGE SCALE GENOMIC DNA]</scope>
    <source>
        <strain evidence="2 3">CBS 121057</strain>
    </source>
</reference>
<name>A0A319EBS4_ASPSB</name>
<protein>
    <submittedName>
        <fullName evidence="2">Uncharacterized protein</fullName>
    </submittedName>
</protein>
<keyword evidence="1" id="KW-0472">Membrane</keyword>
<dbReference type="EMBL" id="KZ826340">
    <property type="protein sequence ID" value="PYI07622.1"/>
    <property type="molecule type" value="Genomic_DNA"/>
</dbReference>
<keyword evidence="1" id="KW-0812">Transmembrane</keyword>
<evidence type="ECO:0000313" key="2">
    <source>
        <dbReference type="EMBL" id="PYI07622.1"/>
    </source>
</evidence>
<evidence type="ECO:0000256" key="1">
    <source>
        <dbReference type="SAM" id="Phobius"/>
    </source>
</evidence>
<keyword evidence="1" id="KW-1133">Transmembrane helix</keyword>
<proteinExistence type="predicted"/>
<dbReference type="VEuPathDB" id="FungiDB:BO78DRAFT_87389"/>
<gene>
    <name evidence="2" type="ORF">BO78DRAFT_87389</name>
</gene>
<organism evidence="2 3">
    <name type="scientific">Aspergillus sclerotiicarbonarius (strain CBS 121057 / IBT 28362)</name>
    <dbReference type="NCBI Taxonomy" id="1448318"/>
    <lineage>
        <taxon>Eukaryota</taxon>
        <taxon>Fungi</taxon>
        <taxon>Dikarya</taxon>
        <taxon>Ascomycota</taxon>
        <taxon>Pezizomycotina</taxon>
        <taxon>Eurotiomycetes</taxon>
        <taxon>Eurotiomycetidae</taxon>
        <taxon>Eurotiales</taxon>
        <taxon>Aspergillaceae</taxon>
        <taxon>Aspergillus</taxon>
        <taxon>Aspergillus subgen. Circumdati</taxon>
    </lineage>
</organism>
<feature type="transmembrane region" description="Helical" evidence="1">
    <location>
        <begin position="16"/>
        <end position="36"/>
    </location>
</feature>
<dbReference type="Proteomes" id="UP000248423">
    <property type="component" value="Unassembled WGS sequence"/>
</dbReference>
<evidence type="ECO:0000313" key="3">
    <source>
        <dbReference type="Proteomes" id="UP000248423"/>
    </source>
</evidence>